<evidence type="ECO:0000259" key="7">
    <source>
        <dbReference type="PROSITE" id="PS51767"/>
    </source>
</evidence>
<dbReference type="CDD" id="cd05471">
    <property type="entry name" value="pepsin_like"/>
    <property type="match status" value="1"/>
</dbReference>
<evidence type="ECO:0000256" key="5">
    <source>
        <dbReference type="SAM" id="MobiDB-lite"/>
    </source>
</evidence>
<evidence type="ECO:0000256" key="4">
    <source>
        <dbReference type="RuleBase" id="RU000454"/>
    </source>
</evidence>
<dbReference type="PROSITE" id="PS51767">
    <property type="entry name" value="PEPTIDASE_A1"/>
    <property type="match status" value="1"/>
</dbReference>
<evidence type="ECO:0000256" key="3">
    <source>
        <dbReference type="PIRSR" id="PIRSR601461-1"/>
    </source>
</evidence>
<sequence length="484" mass="49332">MYHHLSPLPLSLFALLFVTLEPAAGHAPPELQTGRSIALARQRPQRRSSGDLGAWLQNHRASVAAKYGTPDAHSKRDGSGINLLTNQNADTSYFGSVAVGTPPQAFNVILDTGSSDLWLAASQAPTRGIALFDTSSSSTFAATNNSFSIQYASGSASGVLGSDVVQFSGFEVKSQTFGLVDGTSGGILTSPVSGLMGLAFSSLATSGATPFWEAITNTPGALASPLFGVQLTRFNNDTRASALEPGGTFTLGATNSSLYTGDIDYQDIPSGAPGYWIQELSGLSVGGQSITLPGGSLSWAAIDTGTTGIAGPADVLEDLYGAIPGSSKGTGQLDGYYIYPCDANPSVSLTFGSSGRSWTISPADFEFQQIDSTNCVGSIFEISTGSSAPSWIIGDTFLKNVYSVFRSSPPSVGFATLSSTALAMNGRNGPPPSPTVASGAPAATGSGTLNPDSSSDAPSAHAIGGAEVIALGLSLVVAMAVLVL</sequence>
<dbReference type="GO" id="GO:0004190">
    <property type="term" value="F:aspartic-type endopeptidase activity"/>
    <property type="evidence" value="ECO:0007669"/>
    <property type="project" value="UniProtKB-KW"/>
</dbReference>
<feature type="chain" id="PRO_5035422385" evidence="6">
    <location>
        <begin position="26"/>
        <end position="484"/>
    </location>
</feature>
<keyword evidence="4" id="KW-0645">Protease</keyword>
<keyword evidence="6" id="KW-0732">Signal</keyword>
<dbReference type="InterPro" id="IPR034164">
    <property type="entry name" value="Pepsin-like_dom"/>
</dbReference>
<dbReference type="EMBL" id="JAEVFJ010000020">
    <property type="protein sequence ID" value="KAH8099326.1"/>
    <property type="molecule type" value="Genomic_DNA"/>
</dbReference>
<keyword evidence="9" id="KW-1185">Reference proteome</keyword>
<evidence type="ECO:0000313" key="8">
    <source>
        <dbReference type="EMBL" id="KAH8099326.1"/>
    </source>
</evidence>
<feature type="domain" description="Peptidase A1" evidence="7">
    <location>
        <begin position="93"/>
        <end position="415"/>
    </location>
</feature>
<evidence type="ECO:0000256" key="1">
    <source>
        <dbReference type="ARBA" id="ARBA00007447"/>
    </source>
</evidence>
<organism evidence="8 9">
    <name type="scientific">Cristinia sonorae</name>
    <dbReference type="NCBI Taxonomy" id="1940300"/>
    <lineage>
        <taxon>Eukaryota</taxon>
        <taxon>Fungi</taxon>
        <taxon>Dikarya</taxon>
        <taxon>Basidiomycota</taxon>
        <taxon>Agaricomycotina</taxon>
        <taxon>Agaricomycetes</taxon>
        <taxon>Agaricomycetidae</taxon>
        <taxon>Agaricales</taxon>
        <taxon>Pleurotineae</taxon>
        <taxon>Stephanosporaceae</taxon>
        <taxon>Cristinia</taxon>
    </lineage>
</organism>
<protein>
    <submittedName>
        <fullName evidence="8">Aspartic peptidase domain-containing protein</fullName>
    </submittedName>
</protein>
<feature type="active site" evidence="3">
    <location>
        <position position="303"/>
    </location>
</feature>
<dbReference type="InterPro" id="IPR001969">
    <property type="entry name" value="Aspartic_peptidase_AS"/>
</dbReference>
<comment type="similarity">
    <text evidence="1 4">Belongs to the peptidase A1 family.</text>
</comment>
<proteinExistence type="inferred from homology"/>
<dbReference type="FunFam" id="2.40.70.10:FF:000008">
    <property type="entry name" value="Cathepsin D"/>
    <property type="match status" value="1"/>
</dbReference>
<feature type="region of interest" description="Disordered" evidence="5">
    <location>
        <begin position="425"/>
        <end position="458"/>
    </location>
</feature>
<evidence type="ECO:0000256" key="2">
    <source>
        <dbReference type="ARBA" id="ARBA00022750"/>
    </source>
</evidence>
<accession>A0A8K0UNC9</accession>
<feature type="compositionally biased region" description="Low complexity" evidence="5">
    <location>
        <begin position="435"/>
        <end position="458"/>
    </location>
</feature>
<comment type="caution">
    <text evidence="8">The sequence shown here is derived from an EMBL/GenBank/DDBJ whole genome shotgun (WGS) entry which is preliminary data.</text>
</comment>
<gene>
    <name evidence="8" type="ORF">BXZ70DRAFT_292628</name>
</gene>
<dbReference type="InterPro" id="IPR001461">
    <property type="entry name" value="Aspartic_peptidase_A1"/>
</dbReference>
<keyword evidence="4" id="KW-0378">Hydrolase</keyword>
<dbReference type="Pfam" id="PF00026">
    <property type="entry name" value="Asp"/>
    <property type="match status" value="1"/>
</dbReference>
<dbReference type="AlphaFoldDB" id="A0A8K0UNC9"/>
<dbReference type="OrthoDB" id="771136at2759"/>
<dbReference type="SUPFAM" id="SSF50630">
    <property type="entry name" value="Acid proteases"/>
    <property type="match status" value="1"/>
</dbReference>
<evidence type="ECO:0000313" key="9">
    <source>
        <dbReference type="Proteomes" id="UP000813824"/>
    </source>
</evidence>
<reference evidence="8" key="1">
    <citation type="journal article" date="2021" name="New Phytol.">
        <title>Evolutionary innovations through gain and loss of genes in the ectomycorrhizal Boletales.</title>
        <authorList>
            <person name="Wu G."/>
            <person name="Miyauchi S."/>
            <person name="Morin E."/>
            <person name="Kuo A."/>
            <person name="Drula E."/>
            <person name="Varga T."/>
            <person name="Kohler A."/>
            <person name="Feng B."/>
            <person name="Cao Y."/>
            <person name="Lipzen A."/>
            <person name="Daum C."/>
            <person name="Hundley H."/>
            <person name="Pangilinan J."/>
            <person name="Johnson J."/>
            <person name="Barry K."/>
            <person name="LaButti K."/>
            <person name="Ng V."/>
            <person name="Ahrendt S."/>
            <person name="Min B."/>
            <person name="Choi I.G."/>
            <person name="Park H."/>
            <person name="Plett J.M."/>
            <person name="Magnuson J."/>
            <person name="Spatafora J.W."/>
            <person name="Nagy L.G."/>
            <person name="Henrissat B."/>
            <person name="Grigoriev I.V."/>
            <person name="Yang Z.L."/>
            <person name="Xu J."/>
            <person name="Martin F.M."/>
        </authorList>
    </citation>
    <scope>NUCLEOTIDE SEQUENCE</scope>
    <source>
        <strain evidence="8">KKN 215</strain>
    </source>
</reference>
<dbReference type="PANTHER" id="PTHR47966">
    <property type="entry name" value="BETA-SITE APP-CLEAVING ENZYME, ISOFORM A-RELATED"/>
    <property type="match status" value="1"/>
</dbReference>
<dbReference type="InterPro" id="IPR033121">
    <property type="entry name" value="PEPTIDASE_A1"/>
</dbReference>
<feature type="signal peptide" evidence="6">
    <location>
        <begin position="1"/>
        <end position="25"/>
    </location>
</feature>
<dbReference type="PANTHER" id="PTHR47966:SF6">
    <property type="entry name" value="PEPTIDASE A1 DOMAIN-CONTAINING PROTEIN"/>
    <property type="match status" value="1"/>
</dbReference>
<evidence type="ECO:0000256" key="6">
    <source>
        <dbReference type="SAM" id="SignalP"/>
    </source>
</evidence>
<keyword evidence="2 4" id="KW-0064">Aspartyl protease</keyword>
<dbReference type="GO" id="GO:0006508">
    <property type="term" value="P:proteolysis"/>
    <property type="evidence" value="ECO:0007669"/>
    <property type="project" value="UniProtKB-KW"/>
</dbReference>
<dbReference type="PROSITE" id="PS00141">
    <property type="entry name" value="ASP_PROTEASE"/>
    <property type="match status" value="1"/>
</dbReference>
<dbReference type="InterPro" id="IPR021109">
    <property type="entry name" value="Peptidase_aspartic_dom_sf"/>
</dbReference>
<dbReference type="PRINTS" id="PR00792">
    <property type="entry name" value="PEPSIN"/>
</dbReference>
<feature type="active site" evidence="3">
    <location>
        <position position="111"/>
    </location>
</feature>
<dbReference type="Proteomes" id="UP000813824">
    <property type="component" value="Unassembled WGS sequence"/>
</dbReference>
<name>A0A8K0UNC9_9AGAR</name>
<dbReference type="Gene3D" id="2.40.70.10">
    <property type="entry name" value="Acid Proteases"/>
    <property type="match status" value="2"/>
</dbReference>